<proteinExistence type="inferred from homology"/>
<dbReference type="InterPro" id="IPR013785">
    <property type="entry name" value="Aldolase_TIM"/>
</dbReference>
<accession>H2AX51</accession>
<dbReference type="OrthoDB" id="276546at2759"/>
<organism evidence="6 7">
    <name type="scientific">Kazachstania africana (strain ATCC 22294 / BCRC 22015 / CBS 2517 / CECT 1963 / NBRC 1671 / NRRL Y-8276)</name>
    <name type="common">Yeast</name>
    <name type="synonym">Kluyveromyces africanus</name>
    <dbReference type="NCBI Taxonomy" id="1071382"/>
    <lineage>
        <taxon>Eukaryota</taxon>
        <taxon>Fungi</taxon>
        <taxon>Dikarya</taxon>
        <taxon>Ascomycota</taxon>
        <taxon>Saccharomycotina</taxon>
        <taxon>Saccharomycetes</taxon>
        <taxon>Saccharomycetales</taxon>
        <taxon>Saccharomycetaceae</taxon>
        <taxon>Kazachstania</taxon>
    </lineage>
</organism>
<dbReference type="Gene3D" id="3.20.20.70">
    <property type="entry name" value="Aldolase class I"/>
    <property type="match status" value="1"/>
</dbReference>
<dbReference type="Pfam" id="PF00724">
    <property type="entry name" value="Oxidored_FMN"/>
    <property type="match status" value="1"/>
</dbReference>
<feature type="domain" description="NADH:flavin oxidoreductase/NADH oxidase N-terminal" evidence="5">
    <location>
        <begin position="17"/>
        <end position="368"/>
    </location>
</feature>
<dbReference type="PANTHER" id="PTHR22893">
    <property type="entry name" value="NADH OXIDOREDUCTASE-RELATED"/>
    <property type="match status" value="1"/>
</dbReference>
<evidence type="ECO:0000313" key="7">
    <source>
        <dbReference type="Proteomes" id="UP000005220"/>
    </source>
</evidence>
<keyword evidence="3" id="KW-0288">FMN</keyword>
<comment type="similarity">
    <text evidence="2">Belongs to the NADH:flavin oxidoreductase/NADH oxidase family.</text>
</comment>
<evidence type="ECO:0000256" key="3">
    <source>
        <dbReference type="ARBA" id="ARBA00022643"/>
    </source>
</evidence>
<dbReference type="GO" id="GO:0003959">
    <property type="term" value="F:NADPH dehydrogenase activity"/>
    <property type="evidence" value="ECO:0007669"/>
    <property type="project" value="TreeGrafter"/>
</dbReference>
<evidence type="ECO:0000256" key="4">
    <source>
        <dbReference type="ARBA" id="ARBA00023002"/>
    </source>
</evidence>
<dbReference type="KEGG" id="kaf:KAFR_0F03550"/>
<dbReference type="InParanoid" id="H2AX51"/>
<dbReference type="Proteomes" id="UP000005220">
    <property type="component" value="Chromosome 6"/>
</dbReference>
<dbReference type="EMBL" id="HE650826">
    <property type="protein sequence ID" value="CCF58951.1"/>
    <property type="molecule type" value="Genomic_DNA"/>
</dbReference>
<dbReference type="PANTHER" id="PTHR22893:SF91">
    <property type="entry name" value="NADPH DEHYDROGENASE 2-RELATED"/>
    <property type="match status" value="1"/>
</dbReference>
<dbReference type="RefSeq" id="XP_003958086.1">
    <property type="nucleotide sequence ID" value="XM_003958037.1"/>
</dbReference>
<dbReference type="InterPro" id="IPR001155">
    <property type="entry name" value="OxRdtase_FMN_N"/>
</dbReference>
<dbReference type="eggNOG" id="KOG0134">
    <property type="taxonomic scope" value="Eukaryota"/>
</dbReference>
<evidence type="ECO:0000313" key="6">
    <source>
        <dbReference type="EMBL" id="CCF58951.1"/>
    </source>
</evidence>
<keyword evidence="4" id="KW-0560">Oxidoreductase</keyword>
<evidence type="ECO:0000259" key="5">
    <source>
        <dbReference type="Pfam" id="PF00724"/>
    </source>
</evidence>
<dbReference type="SUPFAM" id="SSF51395">
    <property type="entry name" value="FMN-linked oxidoreductases"/>
    <property type="match status" value="1"/>
</dbReference>
<keyword evidence="3" id="KW-0285">Flavoprotein</keyword>
<keyword evidence="7" id="KW-1185">Reference proteome</keyword>
<sequence>MPFIKDYTPVDLKDSLLFKPMKVGNVEVQHRAVMPPLTRFRAQEPGAVPNAELMSVYYDQRSQRPGTLIITEGVFISRQAGGYDYAPGLWSQEQVNEWKKIFAKIHNNKSFVFAQLWNLGRQAAPEWMARDGLRFDSATDDLYINDEIKEKAEKAGIKQHGITAEEIKQYIKEYVIAAKNAIAAGADGVEVHCANGYLLNQFIDPLSNNRTDAYGGSIENRARFPLEVIDAVIEAVGAEKVGVRFSPFGTYGTMSGSENPVILAQYAYLIGELEKRAKAGKRMAYIHLVEPAVSDFLLDEGQGQDNGSSNDFAYSIWKGPIIRAGDFALRPAAAKEAVSADRTLVGYGRFFIANPDLVDRLEKGLQLNQYDKSTFYIQTAEGYTDYPTYAEAVKLGWDKQ</sequence>
<dbReference type="HOGENOM" id="CLU_012153_0_0_1"/>
<dbReference type="FunFam" id="3.20.20.70:FF:000138">
    <property type="entry name" value="NADPH dehydrogenase 1"/>
    <property type="match status" value="1"/>
</dbReference>
<evidence type="ECO:0000256" key="1">
    <source>
        <dbReference type="ARBA" id="ARBA00001917"/>
    </source>
</evidence>
<gene>
    <name evidence="6" type="primary">KAFR0F03550</name>
    <name evidence="6" type="ORF">KAFR_0F03550</name>
</gene>
<dbReference type="GO" id="GO:0006915">
    <property type="term" value="P:apoptotic process"/>
    <property type="evidence" value="ECO:0007669"/>
    <property type="project" value="UniProtKB-ARBA"/>
</dbReference>
<comment type="cofactor">
    <cofactor evidence="1">
        <name>FMN</name>
        <dbReference type="ChEBI" id="CHEBI:58210"/>
    </cofactor>
</comment>
<dbReference type="CDD" id="cd02933">
    <property type="entry name" value="OYE_like_FMN"/>
    <property type="match status" value="1"/>
</dbReference>
<dbReference type="GO" id="GO:0010181">
    <property type="term" value="F:FMN binding"/>
    <property type="evidence" value="ECO:0007669"/>
    <property type="project" value="InterPro"/>
</dbReference>
<name>H2AX51_KAZAF</name>
<evidence type="ECO:0000256" key="2">
    <source>
        <dbReference type="ARBA" id="ARBA00005979"/>
    </source>
</evidence>
<dbReference type="GeneID" id="13884419"/>
<dbReference type="AlphaFoldDB" id="H2AX51"/>
<reference evidence="6 7" key="1">
    <citation type="journal article" date="2011" name="Proc. Natl. Acad. Sci. U.S.A.">
        <title>Evolutionary erosion of yeast sex chromosomes by mating-type switching accidents.</title>
        <authorList>
            <person name="Gordon J.L."/>
            <person name="Armisen D."/>
            <person name="Proux-Wera E."/>
            <person name="Oheigeartaigh S.S."/>
            <person name="Byrne K.P."/>
            <person name="Wolfe K.H."/>
        </authorList>
    </citation>
    <scope>NUCLEOTIDE SEQUENCE [LARGE SCALE GENOMIC DNA]</scope>
    <source>
        <strain evidence="7">ATCC 22294 / BCRC 22015 / CBS 2517 / CECT 1963 / NBRC 1671 / NRRL Y-8276</strain>
    </source>
</reference>
<dbReference type="InterPro" id="IPR045247">
    <property type="entry name" value="Oye-like"/>
</dbReference>
<protein>
    <recommendedName>
        <fullName evidence="5">NADH:flavin oxidoreductase/NADH oxidase N-terminal domain-containing protein</fullName>
    </recommendedName>
</protein>